<evidence type="ECO:0000256" key="1">
    <source>
        <dbReference type="ARBA" id="ARBA00004370"/>
    </source>
</evidence>
<keyword evidence="3 7" id="KW-0375">Hydrogen ion transport</keyword>
<dbReference type="HAMAP" id="MF_01416">
    <property type="entry name" value="ATP_synth_delta_bact"/>
    <property type="match status" value="1"/>
</dbReference>
<dbReference type="AlphaFoldDB" id="A0A6M8EL80"/>
<keyword evidence="7" id="KW-1003">Cell membrane</keyword>
<dbReference type="PANTHER" id="PTHR11910">
    <property type="entry name" value="ATP SYNTHASE DELTA CHAIN"/>
    <property type="match status" value="1"/>
</dbReference>
<comment type="similarity">
    <text evidence="7">Belongs to the ATPase delta chain family.</text>
</comment>
<evidence type="ECO:0000256" key="7">
    <source>
        <dbReference type="HAMAP-Rule" id="MF_01416"/>
    </source>
</evidence>
<dbReference type="GO" id="GO:0046933">
    <property type="term" value="F:proton-transporting ATP synthase activity, rotational mechanism"/>
    <property type="evidence" value="ECO:0007669"/>
    <property type="project" value="UniProtKB-UniRule"/>
</dbReference>
<name>A0A6M8EL80_9BACT</name>
<gene>
    <name evidence="7 8" type="primary">atpH</name>
    <name evidence="8" type="ORF">AACT_2119</name>
</gene>
<dbReference type="NCBIfam" id="TIGR01145">
    <property type="entry name" value="ATP_synt_delta"/>
    <property type="match status" value="1"/>
</dbReference>
<keyword evidence="4 7" id="KW-0406">Ion transport</keyword>
<dbReference type="GO" id="GO:0045259">
    <property type="term" value="C:proton-transporting ATP synthase complex"/>
    <property type="evidence" value="ECO:0007669"/>
    <property type="project" value="UniProtKB-KW"/>
</dbReference>
<dbReference type="RefSeq" id="WP_172126812.1">
    <property type="nucleotide sequence ID" value="NZ_CP042652.1"/>
</dbReference>
<evidence type="ECO:0000256" key="5">
    <source>
        <dbReference type="ARBA" id="ARBA00023136"/>
    </source>
</evidence>
<dbReference type="Gene3D" id="1.10.520.20">
    <property type="entry name" value="N-terminal domain of the delta subunit of the F1F0-ATP synthase"/>
    <property type="match status" value="1"/>
</dbReference>
<keyword evidence="5 7" id="KW-0472">Membrane</keyword>
<evidence type="ECO:0000256" key="6">
    <source>
        <dbReference type="ARBA" id="ARBA00023310"/>
    </source>
</evidence>
<comment type="function">
    <text evidence="7">F(1)F(0) ATP synthase produces ATP from ADP in the presence of a proton or sodium gradient. F-type ATPases consist of two structural domains, F(1) containing the extramembraneous catalytic core and F(0) containing the membrane proton channel, linked together by a central stalk and a peripheral stalk. During catalysis, ATP synthesis in the catalytic domain of F(1) is coupled via a rotary mechanism of the central stalk subunits to proton translocation.</text>
</comment>
<dbReference type="Proteomes" id="UP000503483">
    <property type="component" value="Chromosome"/>
</dbReference>
<dbReference type="InterPro" id="IPR000711">
    <property type="entry name" value="ATPase_OSCP/dsu"/>
</dbReference>
<accession>A0A6M8EL80</accession>
<protein>
    <recommendedName>
        <fullName evidence="7">ATP synthase subunit delta</fullName>
    </recommendedName>
    <alternativeName>
        <fullName evidence="7">ATP synthase F(1) sector subunit delta</fullName>
    </alternativeName>
    <alternativeName>
        <fullName evidence="7">F-type ATPase subunit delta</fullName>
        <shortName evidence="7">F-ATPase subunit delta</shortName>
    </alternativeName>
</protein>
<proteinExistence type="inferred from homology"/>
<dbReference type="InterPro" id="IPR026015">
    <property type="entry name" value="ATP_synth_OSCP/delta_N_sf"/>
</dbReference>
<dbReference type="KEGG" id="paco:AACT_2119"/>
<dbReference type="SUPFAM" id="SSF47928">
    <property type="entry name" value="N-terminal domain of the delta subunit of the F1F0-ATP synthase"/>
    <property type="match status" value="1"/>
</dbReference>
<evidence type="ECO:0000256" key="4">
    <source>
        <dbReference type="ARBA" id="ARBA00023065"/>
    </source>
</evidence>
<keyword evidence="9" id="KW-1185">Reference proteome</keyword>
<evidence type="ECO:0000256" key="3">
    <source>
        <dbReference type="ARBA" id="ARBA00022781"/>
    </source>
</evidence>
<evidence type="ECO:0000313" key="8">
    <source>
        <dbReference type="EMBL" id="QKE29248.1"/>
    </source>
</evidence>
<dbReference type="EMBL" id="CP042652">
    <property type="protein sequence ID" value="QKE29248.1"/>
    <property type="molecule type" value="Genomic_DNA"/>
</dbReference>
<keyword evidence="7" id="KW-0139">CF(1)</keyword>
<comment type="function">
    <text evidence="7">This protein is part of the stalk that links CF(0) to CF(1). It either transmits conformational changes from CF(0) to CF(1) or is implicated in proton conduction.</text>
</comment>
<reference evidence="8 9" key="1">
    <citation type="submission" date="2019-08" db="EMBL/GenBank/DDBJ databases">
        <title>Complete genome sequence of Arcobacter acticola.</title>
        <authorList>
            <person name="Miller W."/>
        </authorList>
    </citation>
    <scope>NUCLEOTIDE SEQUENCE [LARGE SCALE GENOMIC DNA]</scope>
    <source>
        <strain evidence="8 9">KCTC 52212</strain>
    </source>
</reference>
<sequence>MNDLVAKRYVKALVDGRNSETIVAISGKLNVISSAFADEKFNSIVSSPEIAVSSKVDLIISLCDAAKDETLNNFIKILGEKRRLGLLPFIAKELDSQIAKMNNSYVGVVYTNQELSNDYVSSIEKQFSKKFDVKLSLSQNVCDYDGIKVDIDGLGVEISFSKERLKSQLIDHILKAV</sequence>
<dbReference type="Pfam" id="PF00213">
    <property type="entry name" value="OSCP"/>
    <property type="match status" value="1"/>
</dbReference>
<comment type="subcellular location">
    <subcellularLocation>
        <location evidence="7">Cell membrane</location>
        <topology evidence="7">Peripheral membrane protein</topology>
    </subcellularLocation>
    <subcellularLocation>
        <location evidence="1">Membrane</location>
    </subcellularLocation>
</comment>
<dbReference type="NCBIfam" id="NF006291">
    <property type="entry name" value="PRK08474.1"/>
    <property type="match status" value="1"/>
</dbReference>
<keyword evidence="6 7" id="KW-0066">ATP synthesis</keyword>
<organism evidence="8 9">
    <name type="scientific">Arcobacter acticola</name>
    <dbReference type="NCBI Taxonomy" id="1849015"/>
    <lineage>
        <taxon>Bacteria</taxon>
        <taxon>Pseudomonadati</taxon>
        <taxon>Campylobacterota</taxon>
        <taxon>Epsilonproteobacteria</taxon>
        <taxon>Campylobacterales</taxon>
        <taxon>Arcobacteraceae</taxon>
        <taxon>Arcobacter</taxon>
    </lineage>
</organism>
<keyword evidence="2 7" id="KW-0813">Transport</keyword>
<evidence type="ECO:0000256" key="2">
    <source>
        <dbReference type="ARBA" id="ARBA00022448"/>
    </source>
</evidence>
<dbReference type="GO" id="GO:0005886">
    <property type="term" value="C:plasma membrane"/>
    <property type="evidence" value="ECO:0007669"/>
    <property type="project" value="UniProtKB-SubCell"/>
</dbReference>
<evidence type="ECO:0000313" key="9">
    <source>
        <dbReference type="Proteomes" id="UP000503483"/>
    </source>
</evidence>